<dbReference type="Proteomes" id="UP000887565">
    <property type="component" value="Unplaced"/>
</dbReference>
<accession>A0A915KIV5</accession>
<protein>
    <submittedName>
        <fullName evidence="2">Uncharacterized protein</fullName>
    </submittedName>
</protein>
<keyword evidence="1" id="KW-1185">Reference proteome</keyword>
<dbReference type="WBParaSite" id="nRc.2.0.1.t38340-RA">
    <property type="protein sequence ID" value="nRc.2.0.1.t38340-RA"/>
    <property type="gene ID" value="nRc.2.0.1.g38340"/>
</dbReference>
<evidence type="ECO:0000313" key="2">
    <source>
        <dbReference type="WBParaSite" id="nRc.2.0.1.t38340-RA"/>
    </source>
</evidence>
<reference evidence="2" key="1">
    <citation type="submission" date="2022-11" db="UniProtKB">
        <authorList>
            <consortium name="WormBaseParasite"/>
        </authorList>
    </citation>
    <scope>IDENTIFICATION</scope>
</reference>
<proteinExistence type="predicted"/>
<organism evidence="1 2">
    <name type="scientific">Romanomermis culicivorax</name>
    <name type="common">Nematode worm</name>
    <dbReference type="NCBI Taxonomy" id="13658"/>
    <lineage>
        <taxon>Eukaryota</taxon>
        <taxon>Metazoa</taxon>
        <taxon>Ecdysozoa</taxon>
        <taxon>Nematoda</taxon>
        <taxon>Enoplea</taxon>
        <taxon>Dorylaimia</taxon>
        <taxon>Mermithida</taxon>
        <taxon>Mermithoidea</taxon>
        <taxon>Mermithidae</taxon>
        <taxon>Romanomermis</taxon>
    </lineage>
</organism>
<sequence length="261" mass="28462">MQLENNYKAKICKLDLASARLSKTGTNLYCDSKDNIQDKILLKNNFLTSNLACSFFCRHLSFLTSLADFPLPKRFKDLVTVSFGFIKSSQKRIGHLKIFQMQKLAKASLPRSAREKTVLPSTSSTSNRSAFLALTLSSSSSLSSVCLFDGCVLGNSSSSRPSYEGQFFCGPMSSNLGFIIGTTEDETADLQILKPKSENPIKTGFCSNSDTVSVHASAVDVHFDGKNIYPDVDSNDVRLKLKLFTSAAADCIATPCCVKSI</sequence>
<dbReference type="AlphaFoldDB" id="A0A915KIV5"/>
<name>A0A915KIV5_ROMCU</name>
<evidence type="ECO:0000313" key="1">
    <source>
        <dbReference type="Proteomes" id="UP000887565"/>
    </source>
</evidence>